<organism evidence="1 2">
    <name type="scientific">Pluteus cervinus</name>
    <dbReference type="NCBI Taxonomy" id="181527"/>
    <lineage>
        <taxon>Eukaryota</taxon>
        <taxon>Fungi</taxon>
        <taxon>Dikarya</taxon>
        <taxon>Basidiomycota</taxon>
        <taxon>Agaricomycotina</taxon>
        <taxon>Agaricomycetes</taxon>
        <taxon>Agaricomycetidae</taxon>
        <taxon>Agaricales</taxon>
        <taxon>Pluteineae</taxon>
        <taxon>Pluteaceae</taxon>
        <taxon>Pluteus</taxon>
    </lineage>
</organism>
<reference evidence="1 2" key="1">
    <citation type="journal article" date="2019" name="Nat. Ecol. Evol.">
        <title>Megaphylogeny resolves global patterns of mushroom evolution.</title>
        <authorList>
            <person name="Varga T."/>
            <person name="Krizsan K."/>
            <person name="Foldi C."/>
            <person name="Dima B."/>
            <person name="Sanchez-Garcia M."/>
            <person name="Sanchez-Ramirez S."/>
            <person name="Szollosi G.J."/>
            <person name="Szarkandi J.G."/>
            <person name="Papp V."/>
            <person name="Albert L."/>
            <person name="Andreopoulos W."/>
            <person name="Angelini C."/>
            <person name="Antonin V."/>
            <person name="Barry K.W."/>
            <person name="Bougher N.L."/>
            <person name="Buchanan P."/>
            <person name="Buyck B."/>
            <person name="Bense V."/>
            <person name="Catcheside P."/>
            <person name="Chovatia M."/>
            <person name="Cooper J."/>
            <person name="Damon W."/>
            <person name="Desjardin D."/>
            <person name="Finy P."/>
            <person name="Geml J."/>
            <person name="Haridas S."/>
            <person name="Hughes K."/>
            <person name="Justo A."/>
            <person name="Karasinski D."/>
            <person name="Kautmanova I."/>
            <person name="Kiss B."/>
            <person name="Kocsube S."/>
            <person name="Kotiranta H."/>
            <person name="LaButti K.M."/>
            <person name="Lechner B.E."/>
            <person name="Liimatainen K."/>
            <person name="Lipzen A."/>
            <person name="Lukacs Z."/>
            <person name="Mihaltcheva S."/>
            <person name="Morgado L.N."/>
            <person name="Niskanen T."/>
            <person name="Noordeloos M.E."/>
            <person name="Ohm R.A."/>
            <person name="Ortiz-Santana B."/>
            <person name="Ovrebo C."/>
            <person name="Racz N."/>
            <person name="Riley R."/>
            <person name="Savchenko A."/>
            <person name="Shiryaev A."/>
            <person name="Soop K."/>
            <person name="Spirin V."/>
            <person name="Szebenyi C."/>
            <person name="Tomsovsky M."/>
            <person name="Tulloss R.E."/>
            <person name="Uehling J."/>
            <person name="Grigoriev I.V."/>
            <person name="Vagvolgyi C."/>
            <person name="Papp T."/>
            <person name="Martin F.M."/>
            <person name="Miettinen O."/>
            <person name="Hibbett D.S."/>
            <person name="Nagy L.G."/>
        </authorList>
    </citation>
    <scope>NUCLEOTIDE SEQUENCE [LARGE SCALE GENOMIC DNA]</scope>
    <source>
        <strain evidence="1 2">NL-1719</strain>
    </source>
</reference>
<evidence type="ECO:0000313" key="2">
    <source>
        <dbReference type="Proteomes" id="UP000308600"/>
    </source>
</evidence>
<keyword evidence="2" id="KW-1185">Reference proteome</keyword>
<evidence type="ECO:0000313" key="1">
    <source>
        <dbReference type="EMBL" id="TFK65799.1"/>
    </source>
</evidence>
<sequence length="288" mass="32638">MDVLCTTLTTSDLPFELIQEIFEISAKSSSKQAAILARVSRHVYNFVKPILLRTFVFRDRKVAWPGQLDHEWLQSNGKYARNLLWCLGASSDATFLPIVLVSCRNLTNIAIWADIRYDHIRSVLESPFQLRPRRLSININTLSRGPFQENHARLPIFLHLTHLEMASSIGGWSTIEGIQYLPKLTHLSLPVDSGDLSTLQSVLELCKHLAVLILYSSCRERRTGPGEVAVEVPLQPWVEDIGDPRIVSLESAYVEDWEVGSQGGRDMWTLAEEMVKRRALELLRSGPH</sequence>
<accession>A0ACD3AJH5</accession>
<dbReference type="EMBL" id="ML208425">
    <property type="protein sequence ID" value="TFK65799.1"/>
    <property type="molecule type" value="Genomic_DNA"/>
</dbReference>
<name>A0ACD3AJH5_9AGAR</name>
<gene>
    <name evidence="1" type="ORF">BDN72DRAFT_900373</name>
</gene>
<protein>
    <submittedName>
        <fullName evidence="1">Uncharacterized protein</fullName>
    </submittedName>
</protein>
<proteinExistence type="predicted"/>
<dbReference type="Proteomes" id="UP000308600">
    <property type="component" value="Unassembled WGS sequence"/>
</dbReference>